<comment type="similarity">
    <text evidence="2">Belongs to the DCP1 family.</text>
</comment>
<dbReference type="EMBL" id="JAGFBR010000016">
    <property type="protein sequence ID" value="KAH0453179.1"/>
    <property type="molecule type" value="Genomic_DNA"/>
</dbReference>
<comment type="caution">
    <text evidence="5">The sequence shown here is derived from an EMBL/GenBank/DDBJ whole genome shotgun (WGS) entry which is preliminary data.</text>
</comment>
<comment type="subcellular location">
    <subcellularLocation>
        <location evidence="1">Cytoplasm</location>
    </subcellularLocation>
</comment>
<evidence type="ECO:0008006" key="7">
    <source>
        <dbReference type="Google" id="ProtNLM"/>
    </source>
</evidence>
<evidence type="ECO:0000313" key="5">
    <source>
        <dbReference type="EMBL" id="KAH0453179.1"/>
    </source>
</evidence>
<evidence type="ECO:0000256" key="4">
    <source>
        <dbReference type="ARBA" id="ARBA00022664"/>
    </source>
</evidence>
<keyword evidence="4" id="KW-0507">mRNA processing</keyword>
<dbReference type="GO" id="GO:0003729">
    <property type="term" value="F:mRNA binding"/>
    <property type="evidence" value="ECO:0007669"/>
    <property type="project" value="TreeGrafter"/>
</dbReference>
<dbReference type="Gene3D" id="2.30.29.30">
    <property type="entry name" value="Pleckstrin-homology domain (PH domain)/Phosphotyrosine-binding domain (PTB)"/>
    <property type="match status" value="1"/>
</dbReference>
<evidence type="ECO:0000256" key="1">
    <source>
        <dbReference type="ARBA" id="ARBA00004496"/>
    </source>
</evidence>
<dbReference type="InterPro" id="IPR010334">
    <property type="entry name" value="Dcp1"/>
</dbReference>
<dbReference type="GO" id="GO:0008047">
    <property type="term" value="F:enzyme activator activity"/>
    <property type="evidence" value="ECO:0007669"/>
    <property type="project" value="InterPro"/>
</dbReference>
<dbReference type="AlphaFoldDB" id="A0AAV7FU66"/>
<sequence length="137" mass="16036">MSKLMPNLDQQSTKVLNLTVLQRIDPYVEEILMTAAHVTFYEFSIEQNRWSRKDVEGSLFVVKRNTQPRFQFIVMNRRSTGRDVELFLAFITCFSHLEALLDINLKRTMHIEIGALLHRHSWDLISSPTSVKTYSFS</sequence>
<evidence type="ECO:0000256" key="2">
    <source>
        <dbReference type="ARBA" id="ARBA00008778"/>
    </source>
</evidence>
<evidence type="ECO:0000256" key="3">
    <source>
        <dbReference type="ARBA" id="ARBA00022490"/>
    </source>
</evidence>
<dbReference type="GO" id="GO:0000932">
    <property type="term" value="C:P-body"/>
    <property type="evidence" value="ECO:0007669"/>
    <property type="project" value="TreeGrafter"/>
</dbReference>
<keyword evidence="6" id="KW-1185">Reference proteome</keyword>
<dbReference type="GO" id="GO:0006397">
    <property type="term" value="P:mRNA processing"/>
    <property type="evidence" value="ECO:0007669"/>
    <property type="project" value="UniProtKB-KW"/>
</dbReference>
<reference evidence="5 6" key="1">
    <citation type="journal article" date="2021" name="Hortic Res">
        <title>Chromosome-scale assembly of the Dendrobium chrysotoxum genome enhances the understanding of orchid evolution.</title>
        <authorList>
            <person name="Zhang Y."/>
            <person name="Zhang G.Q."/>
            <person name="Zhang D."/>
            <person name="Liu X.D."/>
            <person name="Xu X.Y."/>
            <person name="Sun W.H."/>
            <person name="Yu X."/>
            <person name="Zhu X."/>
            <person name="Wang Z.W."/>
            <person name="Zhao X."/>
            <person name="Zhong W.Y."/>
            <person name="Chen H."/>
            <person name="Yin W.L."/>
            <person name="Huang T."/>
            <person name="Niu S.C."/>
            <person name="Liu Z.J."/>
        </authorList>
    </citation>
    <scope>NUCLEOTIDE SEQUENCE [LARGE SCALE GENOMIC DNA]</scope>
    <source>
        <strain evidence="5">Lindl</strain>
    </source>
</reference>
<dbReference type="GO" id="GO:0000290">
    <property type="term" value="P:deadenylation-dependent decapping of nuclear-transcribed mRNA"/>
    <property type="evidence" value="ECO:0007669"/>
    <property type="project" value="InterPro"/>
</dbReference>
<dbReference type="PANTHER" id="PTHR16290:SF0">
    <property type="entry name" value="DECAPPING PROTEIN 1, ISOFORM A"/>
    <property type="match status" value="1"/>
</dbReference>
<name>A0AAV7FU66_DENCH</name>
<dbReference type="PANTHER" id="PTHR16290">
    <property type="entry name" value="TRANSCRIPTION FACTOR SMIF DECAPPING ENZYME DCP1"/>
    <property type="match status" value="1"/>
</dbReference>
<dbReference type="InterPro" id="IPR011993">
    <property type="entry name" value="PH-like_dom_sf"/>
</dbReference>
<dbReference type="CDD" id="cd13182">
    <property type="entry name" value="EVH1-like_Dcp1"/>
    <property type="match status" value="1"/>
</dbReference>
<gene>
    <name evidence="5" type="ORF">IEQ34_017503</name>
</gene>
<evidence type="ECO:0000313" key="6">
    <source>
        <dbReference type="Proteomes" id="UP000775213"/>
    </source>
</evidence>
<organism evidence="5 6">
    <name type="scientific">Dendrobium chrysotoxum</name>
    <name type="common">Orchid</name>
    <dbReference type="NCBI Taxonomy" id="161865"/>
    <lineage>
        <taxon>Eukaryota</taxon>
        <taxon>Viridiplantae</taxon>
        <taxon>Streptophyta</taxon>
        <taxon>Embryophyta</taxon>
        <taxon>Tracheophyta</taxon>
        <taxon>Spermatophyta</taxon>
        <taxon>Magnoliopsida</taxon>
        <taxon>Liliopsida</taxon>
        <taxon>Asparagales</taxon>
        <taxon>Orchidaceae</taxon>
        <taxon>Epidendroideae</taxon>
        <taxon>Malaxideae</taxon>
        <taxon>Dendrobiinae</taxon>
        <taxon>Dendrobium</taxon>
    </lineage>
</organism>
<proteinExistence type="inferred from homology"/>
<accession>A0AAV7FU66</accession>
<dbReference type="Pfam" id="PF06058">
    <property type="entry name" value="DCP1"/>
    <property type="match status" value="1"/>
</dbReference>
<dbReference type="GO" id="GO:0031087">
    <property type="term" value="P:deadenylation-independent decapping of nuclear-transcribed mRNA"/>
    <property type="evidence" value="ECO:0007669"/>
    <property type="project" value="TreeGrafter"/>
</dbReference>
<dbReference type="Proteomes" id="UP000775213">
    <property type="component" value="Unassembled WGS sequence"/>
</dbReference>
<dbReference type="SUPFAM" id="SSF50729">
    <property type="entry name" value="PH domain-like"/>
    <property type="match status" value="1"/>
</dbReference>
<protein>
    <recommendedName>
        <fullName evidence="7">mRNA-decapping enzyme-like protein</fullName>
    </recommendedName>
</protein>
<keyword evidence="3" id="KW-0963">Cytoplasm</keyword>